<organism evidence="1">
    <name type="scientific">marine sediment metagenome</name>
    <dbReference type="NCBI Taxonomy" id="412755"/>
    <lineage>
        <taxon>unclassified sequences</taxon>
        <taxon>metagenomes</taxon>
        <taxon>ecological metagenomes</taxon>
    </lineage>
</organism>
<protein>
    <submittedName>
        <fullName evidence="1">Uncharacterized protein</fullName>
    </submittedName>
</protein>
<proteinExistence type="predicted"/>
<dbReference type="EMBL" id="LAZR01046297">
    <property type="protein sequence ID" value="KKK96867.1"/>
    <property type="molecule type" value="Genomic_DNA"/>
</dbReference>
<sequence length="39" mass="4373">MVASLLFGLVIWARLKHLARRAMRDDGDDDGDTDTLKEA</sequence>
<dbReference type="AlphaFoldDB" id="A0A0F8ZSM6"/>
<name>A0A0F8ZSM6_9ZZZZ</name>
<evidence type="ECO:0000313" key="1">
    <source>
        <dbReference type="EMBL" id="KKK96867.1"/>
    </source>
</evidence>
<comment type="caution">
    <text evidence="1">The sequence shown here is derived from an EMBL/GenBank/DDBJ whole genome shotgun (WGS) entry which is preliminary data.</text>
</comment>
<reference evidence="1" key="1">
    <citation type="journal article" date="2015" name="Nature">
        <title>Complex archaea that bridge the gap between prokaryotes and eukaryotes.</title>
        <authorList>
            <person name="Spang A."/>
            <person name="Saw J.H."/>
            <person name="Jorgensen S.L."/>
            <person name="Zaremba-Niedzwiedzka K."/>
            <person name="Martijn J."/>
            <person name="Lind A.E."/>
            <person name="van Eijk R."/>
            <person name="Schleper C."/>
            <person name="Guy L."/>
            <person name="Ettema T.J."/>
        </authorList>
    </citation>
    <scope>NUCLEOTIDE SEQUENCE</scope>
</reference>
<accession>A0A0F8ZSM6</accession>
<feature type="non-terminal residue" evidence="1">
    <location>
        <position position="1"/>
    </location>
</feature>
<gene>
    <name evidence="1" type="ORF">LCGC14_2658490</name>
</gene>